<dbReference type="PANTHER" id="PTHR30151:SF0">
    <property type="entry name" value="ABC TRANSPORTER PERMEASE PROTEIN MJ0413-RELATED"/>
    <property type="match status" value="1"/>
</dbReference>
<feature type="transmembrane region" description="Helical" evidence="7">
    <location>
        <begin position="88"/>
        <end position="111"/>
    </location>
</feature>
<evidence type="ECO:0000256" key="3">
    <source>
        <dbReference type="ARBA" id="ARBA00022475"/>
    </source>
</evidence>
<dbReference type="InterPro" id="IPR000515">
    <property type="entry name" value="MetI-like"/>
</dbReference>
<evidence type="ECO:0000259" key="8">
    <source>
        <dbReference type="PROSITE" id="PS50928"/>
    </source>
</evidence>
<dbReference type="InterPro" id="IPR035906">
    <property type="entry name" value="MetI-like_sf"/>
</dbReference>
<comment type="caution">
    <text evidence="9">The sequence shown here is derived from an EMBL/GenBank/DDBJ whole genome shotgun (WGS) entry which is preliminary data.</text>
</comment>
<accession>A0A9D1PGS8</accession>
<protein>
    <submittedName>
        <fullName evidence="9">ABC transporter permease subunit</fullName>
    </submittedName>
</protein>
<evidence type="ECO:0000313" key="9">
    <source>
        <dbReference type="EMBL" id="HIV61254.1"/>
    </source>
</evidence>
<dbReference type="Gene3D" id="1.10.3720.10">
    <property type="entry name" value="MetI-like"/>
    <property type="match status" value="1"/>
</dbReference>
<feature type="transmembrane region" description="Helical" evidence="7">
    <location>
        <begin position="215"/>
        <end position="237"/>
    </location>
</feature>
<keyword evidence="2 7" id="KW-0813">Transport</keyword>
<evidence type="ECO:0000256" key="6">
    <source>
        <dbReference type="ARBA" id="ARBA00023136"/>
    </source>
</evidence>
<dbReference type="SUPFAM" id="SSF161098">
    <property type="entry name" value="MetI-like"/>
    <property type="match status" value="1"/>
</dbReference>
<evidence type="ECO:0000256" key="5">
    <source>
        <dbReference type="ARBA" id="ARBA00022989"/>
    </source>
</evidence>
<keyword evidence="6 7" id="KW-0472">Membrane</keyword>
<dbReference type="PANTHER" id="PTHR30151">
    <property type="entry name" value="ALKANE SULFONATE ABC TRANSPORTER-RELATED, MEMBRANE SUBUNIT"/>
    <property type="match status" value="1"/>
</dbReference>
<reference evidence="9" key="2">
    <citation type="submission" date="2021-04" db="EMBL/GenBank/DDBJ databases">
        <authorList>
            <person name="Gilroy R."/>
        </authorList>
    </citation>
    <scope>NUCLEOTIDE SEQUENCE</scope>
    <source>
        <strain evidence="9">CHK193-4272</strain>
    </source>
</reference>
<gene>
    <name evidence="9" type="ORF">H9746_00140</name>
</gene>
<keyword evidence="4 7" id="KW-0812">Transmembrane</keyword>
<comment type="subcellular location">
    <subcellularLocation>
        <location evidence="1 7">Cell membrane</location>
        <topology evidence="1 7">Multi-pass membrane protein</topology>
    </subcellularLocation>
</comment>
<sequence>MRKNIKLWAVLFWLVVWQVVSMKLNQQILLVSPVRVITRLSELIITKDFWLAIAFSASRIIGGFIIAVIISCLLAVLASKFKRIDELLAPFMLTIRSIPVASFIILALIWFSSKNLAILISFLMVMPVMYSNILTGIRTIDSKMHEMAKVFEIQPIKQVRYIYIPHIFKYFESACAVCLGLSWKSGVAAEVIGMPDGSIGECLQQAKVYLDTPDLFAWTLVIVCVSLFFERLFLWLLSKIKILVLRMD</sequence>
<name>A0A9D1PGS8_9FIRM</name>
<dbReference type="Proteomes" id="UP000886808">
    <property type="component" value="Unassembled WGS sequence"/>
</dbReference>
<dbReference type="PROSITE" id="PS50928">
    <property type="entry name" value="ABC_TM1"/>
    <property type="match status" value="1"/>
</dbReference>
<dbReference type="EMBL" id="DXIE01000003">
    <property type="protein sequence ID" value="HIV61254.1"/>
    <property type="molecule type" value="Genomic_DNA"/>
</dbReference>
<keyword evidence="5 7" id="KW-1133">Transmembrane helix</keyword>
<dbReference type="AlphaFoldDB" id="A0A9D1PGS8"/>
<evidence type="ECO:0000256" key="4">
    <source>
        <dbReference type="ARBA" id="ARBA00022692"/>
    </source>
</evidence>
<feature type="domain" description="ABC transmembrane type-1" evidence="8">
    <location>
        <begin position="53"/>
        <end position="233"/>
    </location>
</feature>
<reference evidence="9" key="1">
    <citation type="journal article" date="2021" name="PeerJ">
        <title>Extensive microbial diversity within the chicken gut microbiome revealed by metagenomics and culture.</title>
        <authorList>
            <person name="Gilroy R."/>
            <person name="Ravi A."/>
            <person name="Getino M."/>
            <person name="Pursley I."/>
            <person name="Horton D.L."/>
            <person name="Alikhan N.F."/>
            <person name="Baker D."/>
            <person name="Gharbi K."/>
            <person name="Hall N."/>
            <person name="Watson M."/>
            <person name="Adriaenssens E.M."/>
            <person name="Foster-Nyarko E."/>
            <person name="Jarju S."/>
            <person name="Secka A."/>
            <person name="Antonio M."/>
            <person name="Oren A."/>
            <person name="Chaudhuri R.R."/>
            <person name="La Ragione R."/>
            <person name="Hildebrand F."/>
            <person name="Pallen M.J."/>
        </authorList>
    </citation>
    <scope>NUCLEOTIDE SEQUENCE</scope>
    <source>
        <strain evidence="9">CHK193-4272</strain>
    </source>
</reference>
<evidence type="ECO:0000256" key="1">
    <source>
        <dbReference type="ARBA" id="ARBA00004651"/>
    </source>
</evidence>
<feature type="transmembrane region" description="Helical" evidence="7">
    <location>
        <begin position="117"/>
        <end position="140"/>
    </location>
</feature>
<comment type="similarity">
    <text evidence="7">Belongs to the binding-protein-dependent transport system permease family.</text>
</comment>
<evidence type="ECO:0000313" key="10">
    <source>
        <dbReference type="Proteomes" id="UP000886808"/>
    </source>
</evidence>
<keyword evidence="3" id="KW-1003">Cell membrane</keyword>
<dbReference type="Pfam" id="PF00528">
    <property type="entry name" value="BPD_transp_1"/>
    <property type="match status" value="1"/>
</dbReference>
<dbReference type="CDD" id="cd06261">
    <property type="entry name" value="TM_PBP2"/>
    <property type="match status" value="1"/>
</dbReference>
<organism evidence="9 10">
    <name type="scientific">Candidatus Butyricicoccus avistercoris</name>
    <dbReference type="NCBI Taxonomy" id="2838518"/>
    <lineage>
        <taxon>Bacteria</taxon>
        <taxon>Bacillati</taxon>
        <taxon>Bacillota</taxon>
        <taxon>Clostridia</taxon>
        <taxon>Eubacteriales</taxon>
        <taxon>Butyricicoccaceae</taxon>
        <taxon>Butyricicoccus</taxon>
    </lineage>
</organism>
<evidence type="ECO:0000256" key="2">
    <source>
        <dbReference type="ARBA" id="ARBA00022448"/>
    </source>
</evidence>
<dbReference type="GO" id="GO:0005886">
    <property type="term" value="C:plasma membrane"/>
    <property type="evidence" value="ECO:0007669"/>
    <property type="project" value="UniProtKB-SubCell"/>
</dbReference>
<feature type="transmembrane region" description="Helical" evidence="7">
    <location>
        <begin position="49"/>
        <end position="76"/>
    </location>
</feature>
<proteinExistence type="inferred from homology"/>
<dbReference type="GO" id="GO:0055085">
    <property type="term" value="P:transmembrane transport"/>
    <property type="evidence" value="ECO:0007669"/>
    <property type="project" value="InterPro"/>
</dbReference>
<evidence type="ECO:0000256" key="7">
    <source>
        <dbReference type="RuleBase" id="RU363032"/>
    </source>
</evidence>